<feature type="transmembrane region" description="Helical" evidence="5">
    <location>
        <begin position="20"/>
        <end position="42"/>
    </location>
</feature>
<evidence type="ECO:0000313" key="6">
    <source>
        <dbReference type="Proteomes" id="UP000887566"/>
    </source>
</evidence>
<dbReference type="PROSITE" id="PS00061">
    <property type="entry name" value="ADH_SHORT"/>
    <property type="match status" value="1"/>
</dbReference>
<dbReference type="WBParaSite" id="PSAMB.scaffold1545size30218.g13732.t1">
    <property type="protein sequence ID" value="PSAMB.scaffold1545size30218.g13732.t1"/>
    <property type="gene ID" value="PSAMB.scaffold1545size30218.g13732"/>
</dbReference>
<keyword evidence="5" id="KW-0812">Transmembrane</keyword>
<dbReference type="FunFam" id="3.40.50.720:FF:000202">
    <property type="entry name" value="Short-chain dehydrogenase/reductase family 16C member 6"/>
    <property type="match status" value="1"/>
</dbReference>
<evidence type="ECO:0000256" key="2">
    <source>
        <dbReference type="ARBA" id="ARBA00023002"/>
    </source>
</evidence>
<dbReference type="InterPro" id="IPR002347">
    <property type="entry name" value="SDR_fam"/>
</dbReference>
<dbReference type="InterPro" id="IPR020904">
    <property type="entry name" value="Sc_DH/Rdtase_CS"/>
</dbReference>
<dbReference type="Gene3D" id="1.20.1070.10">
    <property type="entry name" value="Rhodopsin 7-helix transmembrane proteins"/>
    <property type="match status" value="1"/>
</dbReference>
<proteinExistence type="inferred from homology"/>
<dbReference type="Gene3D" id="3.40.50.720">
    <property type="entry name" value="NAD(P)-binding Rossmann-like Domain"/>
    <property type="match status" value="1"/>
</dbReference>
<dbReference type="SUPFAM" id="SSF51735">
    <property type="entry name" value="NAD(P)-binding Rossmann-fold domains"/>
    <property type="match status" value="1"/>
</dbReference>
<dbReference type="GO" id="GO:0005811">
    <property type="term" value="C:lipid droplet"/>
    <property type="evidence" value="ECO:0007669"/>
    <property type="project" value="TreeGrafter"/>
</dbReference>
<keyword evidence="6" id="KW-1185">Reference proteome</keyword>
<accession>A0A914V4R5</accession>
<protein>
    <submittedName>
        <fullName evidence="7">Uncharacterized protein</fullName>
    </submittedName>
</protein>
<evidence type="ECO:0000256" key="5">
    <source>
        <dbReference type="SAM" id="Phobius"/>
    </source>
</evidence>
<dbReference type="AlphaFoldDB" id="A0A914V4R5"/>
<dbReference type="PRINTS" id="PR00081">
    <property type="entry name" value="GDHRDH"/>
</dbReference>
<evidence type="ECO:0000313" key="7">
    <source>
        <dbReference type="WBParaSite" id="PSAMB.scaffold1545size30218.g13732.t1"/>
    </source>
</evidence>
<dbReference type="Proteomes" id="UP000887566">
    <property type="component" value="Unplaced"/>
</dbReference>
<keyword evidence="2" id="KW-0560">Oxidoreductase</keyword>
<feature type="transmembrane region" description="Helical" evidence="5">
    <location>
        <begin position="147"/>
        <end position="167"/>
    </location>
</feature>
<feature type="transmembrane region" description="Helical" evidence="5">
    <location>
        <begin position="54"/>
        <end position="74"/>
    </location>
</feature>
<dbReference type="GO" id="GO:0016616">
    <property type="term" value="F:oxidoreductase activity, acting on the CH-OH group of donors, NAD or NADP as acceptor"/>
    <property type="evidence" value="ECO:0007669"/>
    <property type="project" value="TreeGrafter"/>
</dbReference>
<sequence length="448" mass="49081">MTVLEAADGYDTSDAIISRIVAFIFFCSGCFALPATIIIFWLTLRHKQIRNKPINWSIFNFALVDLVFGVSAAMQSASFSGMVDSLTPLQLVTAVIFEHLFTLQAQKRIDCNVAVVTQLIKKHPNEMAGGNNLWYIPQLIVETTVEVVRGFVIVFVYTLIGAVKALLPCGWLPRKSVAGDIVLITGAGSGLGRLLAQRFAALGSRLILWDINEQGNEETAELVKKLGADVHTYTVDLSSRVDIQLAAERVKKEIGDVDILINNAGVVTGKQFLECPDYLMEKTLEVNTGALFWTVKSFLGKMMEKNHGHVVTIASAAGLFGTNGLADYCASKFAAVGFSESLALEIKAARASDVHISVVCPYFINTGMFEGVSTLWPNLIPILEPEYVVDRTMETILTNNPVLVMPRFVYFVYFAKGFLPIKAQLFLGDFFGVTKSMAFFKGRASSSA</sequence>
<evidence type="ECO:0000256" key="4">
    <source>
        <dbReference type="RuleBase" id="RU000363"/>
    </source>
</evidence>
<reference evidence="7" key="1">
    <citation type="submission" date="2022-11" db="UniProtKB">
        <authorList>
            <consortium name="WormBaseParasite"/>
        </authorList>
    </citation>
    <scope>IDENTIFICATION</scope>
</reference>
<dbReference type="CDD" id="cd05339">
    <property type="entry name" value="17beta-HSDXI-like_SDR_c"/>
    <property type="match status" value="1"/>
</dbReference>
<evidence type="ECO:0000256" key="1">
    <source>
        <dbReference type="ARBA" id="ARBA00006484"/>
    </source>
</evidence>
<dbReference type="PANTHER" id="PTHR24322">
    <property type="entry name" value="PKSB"/>
    <property type="match status" value="1"/>
</dbReference>
<keyword evidence="3" id="KW-0520">NAD</keyword>
<keyword evidence="5" id="KW-0472">Membrane</keyword>
<name>A0A914V4R5_9BILA</name>
<dbReference type="PRINTS" id="PR00080">
    <property type="entry name" value="SDRFAMILY"/>
</dbReference>
<keyword evidence="5" id="KW-1133">Transmembrane helix</keyword>
<dbReference type="InterPro" id="IPR036291">
    <property type="entry name" value="NAD(P)-bd_dom_sf"/>
</dbReference>
<comment type="similarity">
    <text evidence="1 4">Belongs to the short-chain dehydrogenases/reductases (SDR) family.</text>
</comment>
<dbReference type="Pfam" id="PF00106">
    <property type="entry name" value="adh_short"/>
    <property type="match status" value="1"/>
</dbReference>
<evidence type="ECO:0000256" key="3">
    <source>
        <dbReference type="ARBA" id="ARBA00023027"/>
    </source>
</evidence>
<organism evidence="6 7">
    <name type="scientific">Plectus sambesii</name>
    <dbReference type="NCBI Taxonomy" id="2011161"/>
    <lineage>
        <taxon>Eukaryota</taxon>
        <taxon>Metazoa</taxon>
        <taxon>Ecdysozoa</taxon>
        <taxon>Nematoda</taxon>
        <taxon>Chromadorea</taxon>
        <taxon>Plectida</taxon>
        <taxon>Plectina</taxon>
        <taxon>Plectoidea</taxon>
        <taxon>Plectidae</taxon>
        <taxon>Plectus</taxon>
    </lineage>
</organism>
<dbReference type="PANTHER" id="PTHR24322:SF742">
    <property type="entry name" value="PROTEIN DHS-3"/>
    <property type="match status" value="1"/>
</dbReference>